<dbReference type="InterPro" id="IPR002110">
    <property type="entry name" value="Ankyrin_rpt"/>
</dbReference>
<organism evidence="2 3">
    <name type="scientific">Lineolata rhizophorae</name>
    <dbReference type="NCBI Taxonomy" id="578093"/>
    <lineage>
        <taxon>Eukaryota</taxon>
        <taxon>Fungi</taxon>
        <taxon>Dikarya</taxon>
        <taxon>Ascomycota</taxon>
        <taxon>Pezizomycotina</taxon>
        <taxon>Dothideomycetes</taxon>
        <taxon>Dothideomycetes incertae sedis</taxon>
        <taxon>Lineolatales</taxon>
        <taxon>Lineolataceae</taxon>
        <taxon>Lineolata</taxon>
    </lineage>
</organism>
<gene>
    <name evidence="2" type="ORF">BDY21DRAFT_330941</name>
</gene>
<keyword evidence="1" id="KW-0040">ANK repeat</keyword>
<protein>
    <submittedName>
        <fullName evidence="2">Uncharacterized protein</fullName>
    </submittedName>
</protein>
<dbReference type="OrthoDB" id="3200163at2759"/>
<evidence type="ECO:0000313" key="3">
    <source>
        <dbReference type="Proteomes" id="UP000799766"/>
    </source>
</evidence>
<keyword evidence="3" id="KW-1185">Reference proteome</keyword>
<feature type="repeat" description="ANK" evidence="1">
    <location>
        <begin position="16"/>
        <end position="44"/>
    </location>
</feature>
<dbReference type="Gene3D" id="1.25.40.20">
    <property type="entry name" value="Ankyrin repeat-containing domain"/>
    <property type="match status" value="1"/>
</dbReference>
<accession>A0A6A6PE65</accession>
<evidence type="ECO:0000313" key="2">
    <source>
        <dbReference type="EMBL" id="KAF2462268.1"/>
    </source>
</evidence>
<dbReference type="Pfam" id="PF00023">
    <property type="entry name" value="Ank"/>
    <property type="match status" value="1"/>
</dbReference>
<dbReference type="Proteomes" id="UP000799766">
    <property type="component" value="Unassembled WGS sequence"/>
</dbReference>
<dbReference type="InterPro" id="IPR036770">
    <property type="entry name" value="Ankyrin_rpt-contain_sf"/>
</dbReference>
<reference evidence="2" key="1">
    <citation type="journal article" date="2020" name="Stud. Mycol.">
        <title>101 Dothideomycetes genomes: a test case for predicting lifestyles and emergence of pathogens.</title>
        <authorList>
            <person name="Haridas S."/>
            <person name="Albert R."/>
            <person name="Binder M."/>
            <person name="Bloem J."/>
            <person name="Labutti K."/>
            <person name="Salamov A."/>
            <person name="Andreopoulos B."/>
            <person name="Baker S."/>
            <person name="Barry K."/>
            <person name="Bills G."/>
            <person name="Bluhm B."/>
            <person name="Cannon C."/>
            <person name="Castanera R."/>
            <person name="Culley D."/>
            <person name="Daum C."/>
            <person name="Ezra D."/>
            <person name="Gonzalez J."/>
            <person name="Henrissat B."/>
            <person name="Kuo A."/>
            <person name="Liang C."/>
            <person name="Lipzen A."/>
            <person name="Lutzoni F."/>
            <person name="Magnuson J."/>
            <person name="Mondo S."/>
            <person name="Nolan M."/>
            <person name="Ohm R."/>
            <person name="Pangilinan J."/>
            <person name="Park H.-J."/>
            <person name="Ramirez L."/>
            <person name="Alfaro M."/>
            <person name="Sun H."/>
            <person name="Tritt A."/>
            <person name="Yoshinaga Y."/>
            <person name="Zwiers L.-H."/>
            <person name="Turgeon B."/>
            <person name="Goodwin S."/>
            <person name="Spatafora J."/>
            <person name="Crous P."/>
            <person name="Grigoriev I."/>
        </authorList>
    </citation>
    <scope>NUCLEOTIDE SEQUENCE</scope>
    <source>
        <strain evidence="2">ATCC 16933</strain>
    </source>
</reference>
<evidence type="ECO:0000256" key="1">
    <source>
        <dbReference type="PROSITE-ProRule" id="PRU00023"/>
    </source>
</evidence>
<sequence>MLFQRKLASPFEYSKGGRSLLLEAAMLGHLEIVEFLLQQGADPDNCLLKPSSLQKLSLVFWRLSAAPPKVSLTLSCIQHSLKDLPLTAAEILLIEDIDLRYCSDHLNIFRFTGDTFGTHDLLYAFRKFMRARSLSLEWKITDEFLRSCRRDNWLIQYYFDTILFHFLKANRPEIDITEKGLSMAVERFKRFKPETVKSLLNWNVRELQNTHEVLEC</sequence>
<dbReference type="SMART" id="SM00248">
    <property type="entry name" value="ANK"/>
    <property type="match status" value="1"/>
</dbReference>
<dbReference type="SUPFAM" id="SSF48403">
    <property type="entry name" value="Ankyrin repeat"/>
    <property type="match status" value="1"/>
</dbReference>
<name>A0A6A6PE65_9PEZI</name>
<dbReference type="PROSITE" id="PS50297">
    <property type="entry name" value="ANK_REP_REGION"/>
    <property type="match status" value="1"/>
</dbReference>
<dbReference type="AlphaFoldDB" id="A0A6A6PE65"/>
<proteinExistence type="predicted"/>
<dbReference type="PROSITE" id="PS50088">
    <property type="entry name" value="ANK_REPEAT"/>
    <property type="match status" value="1"/>
</dbReference>
<dbReference type="EMBL" id="MU001670">
    <property type="protein sequence ID" value="KAF2462268.1"/>
    <property type="molecule type" value="Genomic_DNA"/>
</dbReference>